<dbReference type="InterPro" id="IPR019421">
    <property type="entry name" value="7TM_GPCR_serpentine_rcpt_Srd"/>
</dbReference>
<sequence>TSAEFRIIIILHSIFFAVSVVLNVFLLFCIYRYTPKSTRTFSIVMGVHALLDLSGTLSCFLSMSRILNLEARIVLISHGPCNLVSSRLCFLSYDGYLSLATAVFYTNMCSFRIRYHILKDGWIGKLKVSLLNIGMTVMECELLQILFAQSNIPDEQASALIEKYTDYNTTHLVITGTLPITSIGIGYVHFLCIGTILPAYFATWKLRSITVTTLNVNAPSMSPSTVAMQKRFVKLLTLQALTPLLPVTSAVAYVVTQTLQIHHPVLEASDQMFAEMPGILNPIIVFTFLPTYSR</sequence>
<feature type="transmembrane region" description="Helical" evidence="6">
    <location>
        <begin position="276"/>
        <end position="293"/>
    </location>
</feature>
<feature type="transmembrane region" description="Helical" evidence="6">
    <location>
        <begin position="235"/>
        <end position="256"/>
    </location>
</feature>
<comment type="similarity">
    <text evidence="2">Belongs to the nematode receptor-like protein srd family.</text>
</comment>
<feature type="transmembrane region" description="Helical" evidence="6">
    <location>
        <begin position="43"/>
        <end position="64"/>
    </location>
</feature>
<feature type="non-terminal residue" evidence="7">
    <location>
        <position position="294"/>
    </location>
</feature>
<dbReference type="AlphaFoldDB" id="A0AAV5VCC8"/>
<dbReference type="PANTHER" id="PTHR22945">
    <property type="entry name" value="SERPENTINE RECEPTOR, CLASS D DELTA"/>
    <property type="match status" value="1"/>
</dbReference>
<comment type="subcellular location">
    <subcellularLocation>
        <location evidence="1">Membrane</location>
        <topology evidence="1">Multi-pass membrane protein</topology>
    </subcellularLocation>
</comment>
<feature type="transmembrane region" description="Helical" evidence="6">
    <location>
        <begin position="84"/>
        <end position="105"/>
    </location>
</feature>
<feature type="non-terminal residue" evidence="7">
    <location>
        <position position="1"/>
    </location>
</feature>
<keyword evidence="8" id="KW-1185">Reference proteome</keyword>
<reference evidence="7" key="1">
    <citation type="submission" date="2023-10" db="EMBL/GenBank/DDBJ databases">
        <title>Genome assembly of Pristionchus species.</title>
        <authorList>
            <person name="Yoshida K."/>
            <person name="Sommer R.J."/>
        </authorList>
    </citation>
    <scope>NUCLEOTIDE SEQUENCE</scope>
    <source>
        <strain evidence="7">RS5133</strain>
    </source>
</reference>
<evidence type="ECO:0000313" key="8">
    <source>
        <dbReference type="Proteomes" id="UP001432322"/>
    </source>
</evidence>
<evidence type="ECO:0000256" key="5">
    <source>
        <dbReference type="ARBA" id="ARBA00023136"/>
    </source>
</evidence>
<evidence type="ECO:0000313" key="7">
    <source>
        <dbReference type="EMBL" id="GMT17051.1"/>
    </source>
</evidence>
<evidence type="ECO:0000256" key="6">
    <source>
        <dbReference type="SAM" id="Phobius"/>
    </source>
</evidence>
<dbReference type="EMBL" id="BTSY01000002">
    <property type="protein sequence ID" value="GMT17051.1"/>
    <property type="molecule type" value="Genomic_DNA"/>
</dbReference>
<dbReference type="Proteomes" id="UP001432322">
    <property type="component" value="Unassembled WGS sequence"/>
</dbReference>
<evidence type="ECO:0008006" key="9">
    <source>
        <dbReference type="Google" id="ProtNLM"/>
    </source>
</evidence>
<evidence type="ECO:0000256" key="3">
    <source>
        <dbReference type="ARBA" id="ARBA00022692"/>
    </source>
</evidence>
<protein>
    <recommendedName>
        <fullName evidence="9">G protein-coupled receptor</fullName>
    </recommendedName>
</protein>
<feature type="transmembrane region" description="Helical" evidence="6">
    <location>
        <begin position="6"/>
        <end position="31"/>
    </location>
</feature>
<accession>A0AAV5VCC8</accession>
<keyword evidence="4 6" id="KW-1133">Transmembrane helix</keyword>
<name>A0AAV5VCC8_9BILA</name>
<gene>
    <name evidence="7" type="ORF">PFISCL1PPCAC_8348</name>
</gene>
<evidence type="ECO:0000256" key="2">
    <source>
        <dbReference type="ARBA" id="ARBA00009166"/>
    </source>
</evidence>
<evidence type="ECO:0000256" key="1">
    <source>
        <dbReference type="ARBA" id="ARBA00004141"/>
    </source>
</evidence>
<proteinExistence type="inferred from homology"/>
<evidence type="ECO:0000256" key="4">
    <source>
        <dbReference type="ARBA" id="ARBA00022989"/>
    </source>
</evidence>
<dbReference type="SUPFAM" id="SSF81321">
    <property type="entry name" value="Family A G protein-coupled receptor-like"/>
    <property type="match status" value="1"/>
</dbReference>
<comment type="caution">
    <text evidence="7">The sequence shown here is derived from an EMBL/GenBank/DDBJ whole genome shotgun (WGS) entry which is preliminary data.</text>
</comment>
<organism evidence="7 8">
    <name type="scientific">Pristionchus fissidentatus</name>
    <dbReference type="NCBI Taxonomy" id="1538716"/>
    <lineage>
        <taxon>Eukaryota</taxon>
        <taxon>Metazoa</taxon>
        <taxon>Ecdysozoa</taxon>
        <taxon>Nematoda</taxon>
        <taxon>Chromadorea</taxon>
        <taxon>Rhabditida</taxon>
        <taxon>Rhabditina</taxon>
        <taxon>Diplogasteromorpha</taxon>
        <taxon>Diplogasteroidea</taxon>
        <taxon>Neodiplogasteridae</taxon>
        <taxon>Pristionchus</taxon>
    </lineage>
</organism>
<keyword evidence="5 6" id="KW-0472">Membrane</keyword>
<dbReference type="InterPro" id="IPR050920">
    <property type="entry name" value="Nematode_rcpt-like_delta"/>
</dbReference>
<dbReference type="GO" id="GO:0016020">
    <property type="term" value="C:membrane"/>
    <property type="evidence" value="ECO:0007669"/>
    <property type="project" value="UniProtKB-SubCell"/>
</dbReference>
<keyword evidence="3 6" id="KW-0812">Transmembrane</keyword>
<dbReference type="Pfam" id="PF10317">
    <property type="entry name" value="7TM_GPCR_Srd"/>
    <property type="match status" value="1"/>
</dbReference>
<dbReference type="PANTHER" id="PTHR22945:SF40">
    <property type="entry name" value="SERPENTINE RECEPTOR, CLASS D (DELTA)-RELATED"/>
    <property type="match status" value="1"/>
</dbReference>